<dbReference type="PANTHER" id="PTHR22594:SF5">
    <property type="entry name" value="ASPARTATE--TRNA LIGASE, MITOCHONDRIAL"/>
    <property type="match status" value="1"/>
</dbReference>
<dbReference type="Gene3D" id="3.30.1360.30">
    <property type="entry name" value="GAD-like domain"/>
    <property type="match status" value="1"/>
</dbReference>
<dbReference type="Pfam" id="PF01336">
    <property type="entry name" value="tRNA_anti-codon"/>
    <property type="match status" value="1"/>
</dbReference>
<protein>
    <recommendedName>
        <fullName evidence="7">Aspartate--tRNA(Asp/Asn) ligase</fullName>
        <ecNumber evidence="7">6.1.1.23</ecNumber>
    </recommendedName>
    <alternativeName>
        <fullName evidence="7">Aspartyl-tRNA synthetase</fullName>
        <shortName evidence="7">AspRS</shortName>
    </alternativeName>
    <alternativeName>
        <fullName evidence="7">Non-discriminating aspartyl-tRNA synthetase</fullName>
        <shortName evidence="7">ND-AspRS</shortName>
    </alternativeName>
</protein>
<dbReference type="EMBL" id="DF820465">
    <property type="protein sequence ID" value="GAK56869.1"/>
    <property type="molecule type" value="Genomic_DNA"/>
</dbReference>
<comment type="subunit">
    <text evidence="7">Homodimer.</text>
</comment>
<feature type="region of interest" description="Aspartate" evidence="7">
    <location>
        <begin position="200"/>
        <end position="203"/>
    </location>
</feature>
<evidence type="ECO:0000259" key="8">
    <source>
        <dbReference type="PROSITE" id="PS50862"/>
    </source>
</evidence>
<dbReference type="InterPro" id="IPR002312">
    <property type="entry name" value="Asp/Asn-tRNA-synth_IIb"/>
</dbReference>
<dbReference type="InterPro" id="IPR004365">
    <property type="entry name" value="NA-bd_OB_tRNA"/>
</dbReference>
<dbReference type="GO" id="GO:0006422">
    <property type="term" value="P:aspartyl-tRNA aminoacylation"/>
    <property type="evidence" value="ECO:0007669"/>
    <property type="project" value="UniProtKB-UniRule"/>
</dbReference>
<feature type="domain" description="Aminoacyl-transfer RNA synthetases class-II family profile" evidence="8">
    <location>
        <begin position="146"/>
        <end position="557"/>
    </location>
</feature>
<keyword evidence="5 7" id="KW-0648">Protein biosynthesis</keyword>
<dbReference type="HOGENOM" id="CLU_014330_3_2_0"/>
<evidence type="ECO:0000313" key="10">
    <source>
        <dbReference type="Proteomes" id="UP000030661"/>
    </source>
</evidence>
<evidence type="ECO:0000256" key="7">
    <source>
        <dbReference type="HAMAP-Rule" id="MF_00044"/>
    </source>
</evidence>
<comment type="similarity">
    <text evidence="1 7">Belongs to the class-II aminoacyl-tRNA synthetase family. Type 1 subfamily.</text>
</comment>
<proteinExistence type="inferred from homology"/>
<dbReference type="HAMAP" id="MF_00044">
    <property type="entry name" value="Asp_tRNA_synth_type1"/>
    <property type="match status" value="1"/>
</dbReference>
<accession>A0A081BX14</accession>
<feature type="binding site" evidence="7">
    <location>
        <position position="222"/>
    </location>
    <ligand>
        <name>L-aspartate</name>
        <dbReference type="ChEBI" id="CHEBI:29991"/>
    </ligand>
</feature>
<dbReference type="InterPro" id="IPR004364">
    <property type="entry name" value="Aa-tRNA-synt_II"/>
</dbReference>
<dbReference type="InterPro" id="IPR006195">
    <property type="entry name" value="aa-tRNA-synth_II"/>
</dbReference>
<dbReference type="SUPFAM" id="SSF55261">
    <property type="entry name" value="GAD domain-like"/>
    <property type="match status" value="1"/>
</dbReference>
<dbReference type="EC" id="6.1.1.23" evidence="7"/>
<dbReference type="InterPro" id="IPR029351">
    <property type="entry name" value="GAD_dom"/>
</dbReference>
<dbReference type="InterPro" id="IPR004524">
    <property type="entry name" value="Asp-tRNA-ligase_1"/>
</dbReference>
<dbReference type="GO" id="GO:0005524">
    <property type="term" value="F:ATP binding"/>
    <property type="evidence" value="ECO:0007669"/>
    <property type="project" value="UniProtKB-UniRule"/>
</dbReference>
<evidence type="ECO:0000256" key="3">
    <source>
        <dbReference type="ARBA" id="ARBA00022741"/>
    </source>
</evidence>
<feature type="binding site" evidence="7">
    <location>
        <position position="231"/>
    </location>
    <ligand>
        <name>ATP</name>
        <dbReference type="ChEBI" id="CHEBI:30616"/>
    </ligand>
</feature>
<dbReference type="SUPFAM" id="SSF55681">
    <property type="entry name" value="Class II aaRS and biotin synthetases"/>
    <property type="match status" value="1"/>
</dbReference>
<evidence type="ECO:0000256" key="2">
    <source>
        <dbReference type="ARBA" id="ARBA00022598"/>
    </source>
</evidence>
<evidence type="ECO:0000256" key="6">
    <source>
        <dbReference type="ARBA" id="ARBA00023146"/>
    </source>
</evidence>
<dbReference type="GO" id="GO:0050560">
    <property type="term" value="F:aspartate-tRNA(Asn) ligase activity"/>
    <property type="evidence" value="ECO:0007669"/>
    <property type="project" value="UniProtKB-EC"/>
</dbReference>
<dbReference type="Gene3D" id="2.40.50.140">
    <property type="entry name" value="Nucleic acid-binding proteins"/>
    <property type="match status" value="1"/>
</dbReference>
<feature type="binding site" evidence="7">
    <location>
        <position position="176"/>
    </location>
    <ligand>
        <name>L-aspartate</name>
        <dbReference type="ChEBI" id="CHEBI:29991"/>
    </ligand>
</feature>
<dbReference type="Proteomes" id="UP000030661">
    <property type="component" value="Unassembled WGS sequence"/>
</dbReference>
<dbReference type="InterPro" id="IPR012340">
    <property type="entry name" value="NA-bd_OB-fold"/>
</dbReference>
<dbReference type="InterPro" id="IPR047089">
    <property type="entry name" value="Asp-tRNA-ligase_1_N"/>
</dbReference>
<dbReference type="PANTHER" id="PTHR22594">
    <property type="entry name" value="ASPARTYL/LYSYL-TRNA SYNTHETASE"/>
    <property type="match status" value="1"/>
</dbReference>
<dbReference type="GO" id="GO:0005737">
    <property type="term" value="C:cytoplasm"/>
    <property type="evidence" value="ECO:0007669"/>
    <property type="project" value="UniProtKB-SubCell"/>
</dbReference>
<dbReference type="SUPFAM" id="SSF50249">
    <property type="entry name" value="Nucleic acid-binding proteins"/>
    <property type="match status" value="1"/>
</dbReference>
<reference evidence="9" key="1">
    <citation type="journal article" date="2015" name="PeerJ">
        <title>First genomic representation of candidate bacterial phylum KSB3 points to enhanced environmental sensing as a trigger of wastewater bulking.</title>
        <authorList>
            <person name="Sekiguchi Y."/>
            <person name="Ohashi A."/>
            <person name="Parks D.H."/>
            <person name="Yamauchi T."/>
            <person name="Tyson G.W."/>
            <person name="Hugenholtz P."/>
        </authorList>
    </citation>
    <scope>NUCLEOTIDE SEQUENCE [LARGE SCALE GENOMIC DNA]</scope>
</reference>
<gene>
    <name evidence="7" type="primary">aspS</name>
    <name evidence="9" type="ORF">U27_03833</name>
</gene>
<dbReference type="GO" id="GO:0004815">
    <property type="term" value="F:aspartate-tRNA ligase activity"/>
    <property type="evidence" value="ECO:0007669"/>
    <property type="project" value="UniProtKB-UniRule"/>
</dbReference>
<evidence type="ECO:0000256" key="1">
    <source>
        <dbReference type="ARBA" id="ARBA00006303"/>
    </source>
</evidence>
<feature type="binding site" evidence="7">
    <location>
        <position position="484"/>
    </location>
    <ligand>
        <name>ATP</name>
        <dbReference type="ChEBI" id="CHEBI:30616"/>
    </ligand>
</feature>
<feature type="binding site" evidence="7">
    <location>
        <position position="491"/>
    </location>
    <ligand>
        <name>L-aspartate</name>
        <dbReference type="ChEBI" id="CHEBI:29991"/>
    </ligand>
</feature>
<comment type="function">
    <text evidence="7">Aspartyl-tRNA synthetase with relaxed tRNA specificity since it is able to aspartylate not only its cognate tRNA(Asp) but also tRNA(Asn). Reaction proceeds in two steps: L-aspartate is first activated by ATP to form Asp-AMP and then transferred to the acceptor end of tRNA(Asp/Asn).</text>
</comment>
<dbReference type="Gene3D" id="3.30.930.10">
    <property type="entry name" value="Bira Bifunctional Protein, Domain 2"/>
    <property type="match status" value="1"/>
</dbReference>
<keyword evidence="7" id="KW-0963">Cytoplasm</keyword>
<keyword evidence="4 7" id="KW-0067">ATP-binding</keyword>
<dbReference type="CDD" id="cd04317">
    <property type="entry name" value="EcAspRS_like_N"/>
    <property type="match status" value="1"/>
</dbReference>
<dbReference type="NCBIfam" id="TIGR00459">
    <property type="entry name" value="aspS_bact"/>
    <property type="match status" value="1"/>
</dbReference>
<feature type="binding site" evidence="7">
    <location>
        <position position="450"/>
    </location>
    <ligand>
        <name>L-aspartate</name>
        <dbReference type="ChEBI" id="CHEBI:29991"/>
    </ligand>
</feature>
<sequence length="591" mass="67726">MWKRTHYCTEVSKQDVNSEVVLCGWVNRRRDHGGIIFVDLRDRTGLVQIVFNPEVDTISHSEAQKIRSEFVICAKGRVELRPAEMINPNLPTGEIEVFVTEFEILSEADTPPFPIEDEVSANEELRLKYRFLDLRRPRLQHNLFTRHKVYQIVRNYLSESGYIELETPILTKSTPEGARDFLVPSRISPGMFYALPQSPQLFKQLLMIAGFDKYFQIAKCFRDEDLRADRQPEFTQIDIETSFIDREQLFAEMEQMVARIFEQIRNVTISTPFPRLTYQQAMDRYGVDNPDLRFGLELVNISDLVQNSGFQVFTETLQRGGQVKGIKVEQGGNFSRKDIDLLAEVIKPYGAKGLAWFKVSADETLQSSLTKFFTPEQLAQIKERFGAHSNDLLLIVADTPKITAASLGNLRKHLARKLNLIQKDDWRFVWIVDFPLLEYDDAEGRLQAVHHPFTAPMDEDIAFLDREPTRVRAKAYDMVLNGYEIGGGSVRIHRREIQQKMFSLLNISEEEANAKFGFLLRALAYGVPPHGGIAFGLDRIVMLLCETDAIRDVIAFPKTQKATCLLSDAPSSVDVQQLQELKIRTFHTTKI</sequence>
<dbReference type="eggNOG" id="COG0173">
    <property type="taxonomic scope" value="Bacteria"/>
</dbReference>
<organism evidence="9">
    <name type="scientific">Vecturithrix granuli</name>
    <dbReference type="NCBI Taxonomy" id="1499967"/>
    <lineage>
        <taxon>Bacteria</taxon>
        <taxon>Candidatus Moduliflexota</taxon>
        <taxon>Candidatus Vecturitrichia</taxon>
        <taxon>Candidatus Vecturitrichales</taxon>
        <taxon>Candidatus Vecturitrichaceae</taxon>
        <taxon>Candidatus Vecturithrix</taxon>
    </lineage>
</organism>
<keyword evidence="6 7" id="KW-0030">Aminoacyl-tRNA synthetase</keyword>
<dbReference type="STRING" id="1499967.U27_03833"/>
<evidence type="ECO:0000313" key="9">
    <source>
        <dbReference type="EMBL" id="GAK56869.1"/>
    </source>
</evidence>
<keyword evidence="10" id="KW-1185">Reference proteome</keyword>
<dbReference type="AlphaFoldDB" id="A0A081BX14"/>
<dbReference type="GO" id="GO:0003676">
    <property type="term" value="F:nucleic acid binding"/>
    <property type="evidence" value="ECO:0007669"/>
    <property type="project" value="InterPro"/>
</dbReference>
<dbReference type="CDD" id="cd00777">
    <property type="entry name" value="AspRS_core"/>
    <property type="match status" value="1"/>
</dbReference>
<feature type="binding site" evidence="7">
    <location>
        <begin position="536"/>
        <end position="539"/>
    </location>
    <ligand>
        <name>ATP</name>
        <dbReference type="ChEBI" id="CHEBI:30616"/>
    </ligand>
</feature>
<dbReference type="InterPro" id="IPR045864">
    <property type="entry name" value="aa-tRNA-synth_II/BPL/LPL"/>
</dbReference>
<keyword evidence="3 7" id="KW-0547">Nucleotide-binding</keyword>
<comment type="subcellular location">
    <subcellularLocation>
        <location evidence="7">Cytoplasm</location>
    </subcellularLocation>
</comment>
<name>A0A081BX14_VECG1</name>
<dbReference type="InterPro" id="IPR047090">
    <property type="entry name" value="AspRS_core"/>
</dbReference>
<feature type="site" description="Important for tRNA non-discrimination" evidence="7">
    <location>
        <position position="32"/>
    </location>
</feature>
<dbReference type="PROSITE" id="PS50862">
    <property type="entry name" value="AA_TRNA_LIGASE_II"/>
    <property type="match status" value="1"/>
</dbReference>
<evidence type="ECO:0000256" key="4">
    <source>
        <dbReference type="ARBA" id="ARBA00022840"/>
    </source>
</evidence>
<keyword evidence="2 7" id="KW-0436">Ligase</keyword>
<dbReference type="Pfam" id="PF02938">
    <property type="entry name" value="GAD"/>
    <property type="match status" value="1"/>
</dbReference>
<dbReference type="NCBIfam" id="NF001750">
    <property type="entry name" value="PRK00476.1"/>
    <property type="match status" value="1"/>
</dbReference>
<comment type="caution">
    <text evidence="7">Lacks conserved residue(s) required for the propagation of feature annotation.</text>
</comment>
<dbReference type="InterPro" id="IPR004115">
    <property type="entry name" value="GAD-like_sf"/>
</dbReference>
<dbReference type="PRINTS" id="PR01042">
    <property type="entry name" value="TRNASYNTHASP"/>
</dbReference>
<feature type="binding site" evidence="7">
    <location>
        <begin position="222"/>
        <end position="224"/>
    </location>
    <ligand>
        <name>ATP</name>
        <dbReference type="ChEBI" id="CHEBI:30616"/>
    </ligand>
</feature>
<evidence type="ECO:0000256" key="5">
    <source>
        <dbReference type="ARBA" id="ARBA00022917"/>
    </source>
</evidence>
<comment type="catalytic activity">
    <reaction evidence="7">
        <text>tRNA(Asx) + L-aspartate + ATP = L-aspartyl-tRNA(Asx) + AMP + diphosphate</text>
        <dbReference type="Rhea" id="RHEA:18349"/>
        <dbReference type="Rhea" id="RHEA-COMP:9710"/>
        <dbReference type="Rhea" id="RHEA-COMP:9711"/>
        <dbReference type="ChEBI" id="CHEBI:29991"/>
        <dbReference type="ChEBI" id="CHEBI:30616"/>
        <dbReference type="ChEBI" id="CHEBI:33019"/>
        <dbReference type="ChEBI" id="CHEBI:78442"/>
        <dbReference type="ChEBI" id="CHEBI:78516"/>
        <dbReference type="ChEBI" id="CHEBI:456215"/>
        <dbReference type="EC" id="6.1.1.23"/>
    </reaction>
</comment>
<dbReference type="Pfam" id="PF00152">
    <property type="entry name" value="tRNA-synt_2"/>
    <property type="match status" value="1"/>
</dbReference>